<dbReference type="Proteomes" id="UP001500218">
    <property type="component" value="Unassembled WGS sequence"/>
</dbReference>
<keyword evidence="1" id="KW-0812">Transmembrane</keyword>
<reference evidence="2 3" key="1">
    <citation type="journal article" date="2019" name="Int. J. Syst. Evol. Microbiol.">
        <title>The Global Catalogue of Microorganisms (GCM) 10K type strain sequencing project: providing services to taxonomists for standard genome sequencing and annotation.</title>
        <authorList>
            <consortium name="The Broad Institute Genomics Platform"/>
            <consortium name="The Broad Institute Genome Sequencing Center for Infectious Disease"/>
            <person name="Wu L."/>
            <person name="Ma J."/>
        </authorList>
    </citation>
    <scope>NUCLEOTIDE SEQUENCE [LARGE SCALE GENOMIC DNA]</scope>
    <source>
        <strain evidence="2 3">JCM 13250</strain>
    </source>
</reference>
<name>A0ABN2LW85_9ACTN</name>
<evidence type="ECO:0000256" key="1">
    <source>
        <dbReference type="SAM" id="Phobius"/>
    </source>
</evidence>
<comment type="caution">
    <text evidence="2">The sequence shown here is derived from an EMBL/GenBank/DDBJ whole genome shotgun (WGS) entry which is preliminary data.</text>
</comment>
<feature type="transmembrane region" description="Helical" evidence="1">
    <location>
        <begin position="45"/>
        <end position="63"/>
    </location>
</feature>
<keyword evidence="1" id="KW-0472">Membrane</keyword>
<gene>
    <name evidence="2" type="ORF">GCM10009682_23620</name>
</gene>
<dbReference type="EMBL" id="BAAALT010000059">
    <property type="protein sequence ID" value="GAA1801176.1"/>
    <property type="molecule type" value="Genomic_DNA"/>
</dbReference>
<keyword evidence="3" id="KW-1185">Reference proteome</keyword>
<evidence type="ECO:0000313" key="3">
    <source>
        <dbReference type="Proteomes" id="UP001500218"/>
    </source>
</evidence>
<accession>A0ABN2LW85</accession>
<proteinExistence type="predicted"/>
<keyword evidence="1" id="KW-1133">Transmembrane helix</keyword>
<evidence type="ECO:0000313" key="2">
    <source>
        <dbReference type="EMBL" id="GAA1801176.1"/>
    </source>
</evidence>
<sequence length="65" mass="6634">MTARLLTANRVGDSMTRAAGSVAGAVVDPKTGWKRLRGSVPGSRLLVLGAALAAAFLAGRASVRR</sequence>
<protein>
    <submittedName>
        <fullName evidence="2">Uncharacterized protein</fullName>
    </submittedName>
</protein>
<organism evidence="2 3">
    <name type="scientific">Luedemannella flava</name>
    <dbReference type="NCBI Taxonomy" id="349316"/>
    <lineage>
        <taxon>Bacteria</taxon>
        <taxon>Bacillati</taxon>
        <taxon>Actinomycetota</taxon>
        <taxon>Actinomycetes</taxon>
        <taxon>Micromonosporales</taxon>
        <taxon>Micromonosporaceae</taxon>
        <taxon>Luedemannella</taxon>
    </lineage>
</organism>